<gene>
    <name evidence="4" type="primary">orf1</name>
</gene>
<reference evidence="4" key="1">
    <citation type="journal article" date="2023" name="Viruses">
        <title>The Identification of Viral Pathogens in a Physostegia virginiana Plant Using High-Throughput RNA Sequencing.</title>
        <authorList>
            <person name="Dong J."/>
            <person name="Chen Y."/>
            <person name="Xie Y."/>
            <person name="Cao M."/>
            <person name="Fu S."/>
            <person name="Wu J."/>
        </authorList>
    </citation>
    <scope>NUCLEOTIDE SEQUENCE</scope>
</reference>
<keyword evidence="3" id="KW-1133">Transmembrane helix</keyword>
<sequence>MFLSAICYLGFILCNLIIHTLIFVCVVDFVVIPFLLNHIANFDCVSDTQTAERTLIFTGEKSCCNPRCLQFIFFQLFQGYKRRPFNCSLSRYLIVECKLDALDVFYYVPMAAQNVMLSPLHAENAMLFKERAEKHRMAQESSHSILPETTELFKRGFLNKLCGSGPVTTSEMLIGNIRGSGVQTFKIPITPLHTVERYDDRISANSRKAAPQIVVGAIEIINDGFASVNSDVTIGAAVYDSRHMELTNSFKGAFATRASGLPTHTVLYPAHRCLSTDPVNDSLTLSCISRDTDFADQFTLAQIKARTVYKEVKSTDDIRATDSLRQREYTDLVAARQFAQEGNVVVVQPRMYPKVNLDNYEVPGPKHEAATVGTYSKGFISFAKPTFSPTGVVMNYTRTVAKRDRAENIRARAQRSLSDSDDDEGELTFKQGQALMEEDVRVVDIKMTPLHDIPETMRLLQSVRANIPLNITPGHRVYTLYMHELLKIEGVHTKLLQLLGKIPGCLKLRAHCEIPPTCGIGLYATYVEGNESSNLGVDLGRLLALQHTTWNPAIEPYKEFLFKPMSCCDWWNMHYLGSAKKAPVLCVGAVSAWNQAPKQPPNITISLYFEPDIQLPKQISSTTDICTASIFKRIGTVTYKQGVIANVVFEVNFGKPQVDGDVASNNMASAISSMFQYVSSGIEIELSNYSSPMLTGTFTLCYVPSSFAVVTLQDLDSMPSATFTFNRSRTSVKIRFPKEVFPMPMASERWNISGKEDADVTGRFHLWQRDGISSATEGDMMVHIDARAYGDVDFGGISAGYPLRSARVKDGKSMARFVSGAPTRALKNRREGQAVLHSFDYENVWYTMAHWKFDDNIFGQRDTADKVKQHKLKLRLNGTKNSDDFLTQHSPVTRILQNCAWFRGELQFRLCIEMSADFPAYLRCSQIAIDVHENSLSSHCFAKHVMGSNSGVVEFSKFITGPVDGFAAMGWSIHGDKKFCKLAIYLGNVYEVEKITLQCRFGREVYHSGQQKATWFKLDKVTSVVRTIAEPN</sequence>
<dbReference type="InterPro" id="IPR003181">
    <property type="entry name" value="Como_LCP"/>
</dbReference>
<proteinExistence type="predicted"/>
<dbReference type="Pfam" id="PF02247">
    <property type="entry name" value="Como_LCP"/>
    <property type="match status" value="1"/>
</dbReference>
<dbReference type="GO" id="GO:0019028">
    <property type="term" value="C:viral capsid"/>
    <property type="evidence" value="ECO:0007669"/>
    <property type="project" value="InterPro"/>
</dbReference>
<protein>
    <submittedName>
        <fullName evidence="4">Polyprotein 2</fullName>
    </submittedName>
</protein>
<reference evidence="4" key="2">
    <citation type="submission" date="2023-06" db="EMBL/GenBank/DDBJ databases">
        <authorList>
            <person name="Dong J."/>
            <person name="Fu S."/>
            <person name="Chen Y."/>
            <person name="Cao M."/>
            <person name="Zhou X."/>
            <person name="Wu J."/>
        </authorList>
    </citation>
    <scope>NUCLEOTIDE SEQUENCE</scope>
</reference>
<keyword evidence="3" id="KW-0472">Membrane</keyword>
<keyword evidence="2" id="KW-0946">Virion</keyword>
<feature type="transmembrane region" description="Helical" evidence="3">
    <location>
        <begin position="7"/>
        <end position="36"/>
    </location>
</feature>
<dbReference type="Gene3D" id="2.60.120.20">
    <property type="match status" value="2"/>
</dbReference>
<organism evidence="4">
    <name type="scientific">Physostegia virginiana crinkle-associated virus 1</name>
    <dbReference type="NCBI Taxonomy" id="3075965"/>
    <lineage>
        <taxon>Viruses</taxon>
        <taxon>Riboviria</taxon>
    </lineage>
</organism>
<dbReference type="EMBL" id="OR208177">
    <property type="protein sequence ID" value="WNH14468.1"/>
    <property type="molecule type" value="Genomic_RNA"/>
</dbReference>
<evidence type="ECO:0000256" key="2">
    <source>
        <dbReference type="ARBA" id="ARBA00022844"/>
    </source>
</evidence>
<dbReference type="SUPFAM" id="SSF88633">
    <property type="entry name" value="Positive stranded ssRNA viruses"/>
    <property type="match status" value="3"/>
</dbReference>
<dbReference type="InterPro" id="IPR029053">
    <property type="entry name" value="Viral_coat"/>
</dbReference>
<comment type="subcellular location">
    <subcellularLocation>
        <location evidence="1">Virion</location>
    </subcellularLocation>
</comment>
<keyword evidence="3" id="KW-0812">Transmembrane</keyword>
<dbReference type="GO" id="GO:0005198">
    <property type="term" value="F:structural molecule activity"/>
    <property type="evidence" value="ECO:0007669"/>
    <property type="project" value="InterPro"/>
</dbReference>
<evidence type="ECO:0000313" key="4">
    <source>
        <dbReference type="EMBL" id="WNH14468.1"/>
    </source>
</evidence>
<evidence type="ECO:0000256" key="1">
    <source>
        <dbReference type="ARBA" id="ARBA00004328"/>
    </source>
</evidence>
<accession>A0AA95Z384</accession>
<name>A0AA95Z384_9VIRU</name>
<evidence type="ECO:0000256" key="3">
    <source>
        <dbReference type="SAM" id="Phobius"/>
    </source>
</evidence>